<feature type="domain" description="Transcription regulator Rua1 C-terminal" evidence="1">
    <location>
        <begin position="212"/>
        <end position="307"/>
    </location>
</feature>
<comment type="caution">
    <text evidence="2">The sequence shown here is derived from an EMBL/GenBank/DDBJ whole genome shotgun (WGS) entry which is preliminary data.</text>
</comment>
<gene>
    <name evidence="2" type="ORF">DAPK24_001630</name>
</gene>
<dbReference type="InterPro" id="IPR028012">
    <property type="entry name" value="Rua1_C"/>
</dbReference>
<evidence type="ECO:0000259" key="1">
    <source>
        <dbReference type="Pfam" id="PF14616"/>
    </source>
</evidence>
<reference evidence="2 3" key="1">
    <citation type="journal article" date="2023" name="Elife">
        <title>Identification of key yeast species and microbe-microbe interactions impacting larval growth of Drosophila in the wild.</title>
        <authorList>
            <person name="Mure A."/>
            <person name="Sugiura Y."/>
            <person name="Maeda R."/>
            <person name="Honda K."/>
            <person name="Sakurai N."/>
            <person name="Takahashi Y."/>
            <person name="Watada M."/>
            <person name="Katoh T."/>
            <person name="Gotoh A."/>
            <person name="Gotoh Y."/>
            <person name="Taniguchi I."/>
            <person name="Nakamura K."/>
            <person name="Hayashi T."/>
            <person name="Katayama T."/>
            <person name="Uemura T."/>
            <person name="Hattori Y."/>
        </authorList>
    </citation>
    <scope>NUCLEOTIDE SEQUENCE [LARGE SCALE GENOMIC DNA]</scope>
    <source>
        <strain evidence="2 3">PK-24</strain>
    </source>
</reference>
<keyword evidence="3" id="KW-1185">Reference proteome</keyword>
<name>A0AAV5QXR3_PICKL</name>
<dbReference type="EMBL" id="BTGB01000001">
    <property type="protein sequence ID" value="GMM43588.1"/>
    <property type="molecule type" value="Genomic_DNA"/>
</dbReference>
<protein>
    <submittedName>
        <fullName evidence="2">Ecm8 protein</fullName>
    </submittedName>
</protein>
<evidence type="ECO:0000313" key="3">
    <source>
        <dbReference type="Proteomes" id="UP001378960"/>
    </source>
</evidence>
<dbReference type="AlphaFoldDB" id="A0AAV5QXR3"/>
<accession>A0AAV5QXR3</accession>
<proteinExistence type="predicted"/>
<dbReference type="Proteomes" id="UP001378960">
    <property type="component" value="Unassembled WGS sequence"/>
</dbReference>
<dbReference type="Pfam" id="PF14616">
    <property type="entry name" value="Rua1_C"/>
    <property type="match status" value="1"/>
</dbReference>
<sequence length="340" mass="39611">MSVDKVERIDDWVVDVVNGMELLAIEEIDQINYKLQNISLNSNNNVDQFNSSSYDSNDEKENGVVEYISKGLNININNYNNKLITEELLSDIVENDDIERKDFSAYNIATGDNILEDINKEINDNADDITAKYYDTIPDYGKVEYWDFQCHDLIIDKRLEPQNFHHHDFKPSYFKNNSKDFSFHINLGCPNSSSDDDLKDHGIIRNDYIKENALQYRFSRIMKDGSKSMECICRMCSSKRWIPVNLFKEHMAIAHGIVSIENVGNIALPYPSALYRQSPGRLKCYYCKCPKCLNWIRLGLMSGVKNISETIRIEEKKFDNREIVGIYSNYYQHFMKCSLR</sequence>
<organism evidence="2 3">
    <name type="scientific">Pichia kluyveri</name>
    <name type="common">Yeast</name>
    <dbReference type="NCBI Taxonomy" id="36015"/>
    <lineage>
        <taxon>Eukaryota</taxon>
        <taxon>Fungi</taxon>
        <taxon>Dikarya</taxon>
        <taxon>Ascomycota</taxon>
        <taxon>Saccharomycotina</taxon>
        <taxon>Pichiomycetes</taxon>
        <taxon>Pichiales</taxon>
        <taxon>Pichiaceae</taxon>
        <taxon>Pichia</taxon>
    </lineage>
</organism>
<evidence type="ECO:0000313" key="2">
    <source>
        <dbReference type="EMBL" id="GMM43588.1"/>
    </source>
</evidence>